<reference evidence="1" key="1">
    <citation type="submission" date="2023-03" db="EMBL/GenBank/DDBJ databases">
        <title>Massive genome expansion in bonnet fungi (Mycena s.s.) driven by repeated elements and novel gene families across ecological guilds.</title>
        <authorList>
            <consortium name="Lawrence Berkeley National Laboratory"/>
            <person name="Harder C.B."/>
            <person name="Miyauchi S."/>
            <person name="Viragh M."/>
            <person name="Kuo A."/>
            <person name="Thoen E."/>
            <person name="Andreopoulos B."/>
            <person name="Lu D."/>
            <person name="Skrede I."/>
            <person name="Drula E."/>
            <person name="Henrissat B."/>
            <person name="Morin E."/>
            <person name="Kohler A."/>
            <person name="Barry K."/>
            <person name="LaButti K."/>
            <person name="Morin E."/>
            <person name="Salamov A."/>
            <person name="Lipzen A."/>
            <person name="Mereny Z."/>
            <person name="Hegedus B."/>
            <person name="Baldrian P."/>
            <person name="Stursova M."/>
            <person name="Weitz H."/>
            <person name="Taylor A."/>
            <person name="Grigoriev I.V."/>
            <person name="Nagy L.G."/>
            <person name="Martin F."/>
            <person name="Kauserud H."/>
        </authorList>
    </citation>
    <scope>NUCLEOTIDE SEQUENCE</scope>
    <source>
        <strain evidence="1">CBHHK182m</strain>
    </source>
</reference>
<evidence type="ECO:0000313" key="2">
    <source>
        <dbReference type="Proteomes" id="UP001215598"/>
    </source>
</evidence>
<evidence type="ECO:0000313" key="1">
    <source>
        <dbReference type="EMBL" id="KAJ7731225.1"/>
    </source>
</evidence>
<gene>
    <name evidence="1" type="ORF">B0H16DRAFT_1893397</name>
</gene>
<comment type="caution">
    <text evidence="1">The sequence shown here is derived from an EMBL/GenBank/DDBJ whole genome shotgun (WGS) entry which is preliminary data.</text>
</comment>
<accession>A0AAD7MSH2</accession>
<dbReference type="Proteomes" id="UP001215598">
    <property type="component" value="Unassembled WGS sequence"/>
</dbReference>
<dbReference type="EMBL" id="JARKIB010000154">
    <property type="protein sequence ID" value="KAJ7731225.1"/>
    <property type="molecule type" value="Genomic_DNA"/>
</dbReference>
<name>A0AAD7MSH2_9AGAR</name>
<proteinExistence type="predicted"/>
<organism evidence="1 2">
    <name type="scientific">Mycena metata</name>
    <dbReference type="NCBI Taxonomy" id="1033252"/>
    <lineage>
        <taxon>Eukaryota</taxon>
        <taxon>Fungi</taxon>
        <taxon>Dikarya</taxon>
        <taxon>Basidiomycota</taxon>
        <taxon>Agaricomycotina</taxon>
        <taxon>Agaricomycetes</taxon>
        <taxon>Agaricomycetidae</taxon>
        <taxon>Agaricales</taxon>
        <taxon>Marasmiineae</taxon>
        <taxon>Mycenaceae</taxon>
        <taxon>Mycena</taxon>
    </lineage>
</organism>
<keyword evidence="2" id="KW-1185">Reference proteome</keyword>
<sequence length="398" mass="44467">MALLPQELLNAIVHHIDGVPTLKASCLAGSVFRDEAQRILFSKFKLDPVMRELNAVYGLLQNSPHIAPYITWLDIEFESSDSESGEILAGDSESLLKIFDRLKNVQSCTASFIPNGHIHAALLSAFLTFLSRQPLHKLHITYTPDLLPVVYLRLLTLAPTLSFLHVYLADDMDFPMPDWQNPVSRVRDLTLGSTSTGQTGLEALLVRSHFEKGTPGLLRLSLYCAHDLSSSLLFATMHTLEHVELNLQGALGSPIAIPPFPVLRSIKLSSLRLLDRYPLWFPDLILTILDRSPLLANLALVFTFSSRSDSTNPRHISAQLLTTLDTALVVHAAAPLLQWHILLRRPGQHTFTDFVTLVRRGMPRLDAQRRLTVEAPKSLRHSGVSDGWRYDGREDTNT</sequence>
<protein>
    <submittedName>
        <fullName evidence="1">Uncharacterized protein</fullName>
    </submittedName>
</protein>
<dbReference type="AlphaFoldDB" id="A0AAD7MSH2"/>